<protein>
    <submittedName>
        <fullName evidence="2">GCN5-related N-acetyltransferase</fullName>
    </submittedName>
</protein>
<dbReference type="PANTHER" id="PTHR43610:SF1">
    <property type="entry name" value="N-ACETYLTRANSFERASE DOMAIN-CONTAINING PROTEIN"/>
    <property type="match status" value="1"/>
</dbReference>
<accession>A0A1W1UPC8</accession>
<evidence type="ECO:0000313" key="2">
    <source>
        <dbReference type="EMBL" id="SMB82883.1"/>
    </source>
</evidence>
<dbReference type="SUPFAM" id="SSF55729">
    <property type="entry name" value="Acyl-CoA N-acyltransferases (Nat)"/>
    <property type="match status" value="1"/>
</dbReference>
<dbReference type="RefSeq" id="WP_084443535.1">
    <property type="nucleotide sequence ID" value="NZ_FWWW01000036.1"/>
</dbReference>
<organism evidence="2 3">
    <name type="scientific">Hymenobacter roseosalivarius DSM 11622</name>
    <dbReference type="NCBI Taxonomy" id="645990"/>
    <lineage>
        <taxon>Bacteria</taxon>
        <taxon>Pseudomonadati</taxon>
        <taxon>Bacteroidota</taxon>
        <taxon>Cytophagia</taxon>
        <taxon>Cytophagales</taxon>
        <taxon>Hymenobacteraceae</taxon>
        <taxon>Hymenobacter</taxon>
    </lineage>
</organism>
<dbReference type="EMBL" id="FWWW01000036">
    <property type="protein sequence ID" value="SMB82883.1"/>
    <property type="molecule type" value="Genomic_DNA"/>
</dbReference>
<reference evidence="2 3" key="1">
    <citation type="submission" date="2017-04" db="EMBL/GenBank/DDBJ databases">
        <authorList>
            <person name="Afonso C.L."/>
            <person name="Miller P.J."/>
            <person name="Scott M.A."/>
            <person name="Spackman E."/>
            <person name="Goraichik I."/>
            <person name="Dimitrov K.M."/>
            <person name="Suarez D.L."/>
            <person name="Swayne D.E."/>
        </authorList>
    </citation>
    <scope>NUCLEOTIDE SEQUENCE [LARGE SCALE GENOMIC DNA]</scope>
    <source>
        <strain evidence="2 3">DSM 11622</strain>
    </source>
</reference>
<proteinExistence type="predicted"/>
<keyword evidence="2" id="KW-0808">Transferase</keyword>
<dbReference type="Pfam" id="PF13302">
    <property type="entry name" value="Acetyltransf_3"/>
    <property type="match status" value="1"/>
</dbReference>
<dbReference type="Proteomes" id="UP000192266">
    <property type="component" value="Unassembled WGS sequence"/>
</dbReference>
<dbReference type="InterPro" id="IPR000182">
    <property type="entry name" value="GNAT_dom"/>
</dbReference>
<sequence>MDFAQDITLENNRAQLRPLSAADFEALQPVAFDPDLWQFTLTRGDDRISLAAYIAAAVQGREQQQRYPFLIIDKQTNQVAGSTSYYNIHLEDARLSIGYTWVGTAFQRSGLNRAAKHLLFRHAFDVLGCERVELETDAQNLKSQSAMRRMGATEEGTLRSHRYTQGGRRRDTVVFSVLKPEWQQLRTTTFKYFESRG</sequence>
<dbReference type="AlphaFoldDB" id="A0A1W1UPC8"/>
<dbReference type="STRING" id="645990.SAMN00120144_2236"/>
<keyword evidence="3" id="KW-1185">Reference proteome</keyword>
<dbReference type="PANTHER" id="PTHR43610">
    <property type="entry name" value="BLL6696 PROTEIN"/>
    <property type="match status" value="1"/>
</dbReference>
<evidence type="ECO:0000259" key="1">
    <source>
        <dbReference type="PROSITE" id="PS51186"/>
    </source>
</evidence>
<dbReference type="Gene3D" id="3.40.630.30">
    <property type="match status" value="1"/>
</dbReference>
<gene>
    <name evidence="2" type="ORF">SAMN00120144_2236</name>
</gene>
<dbReference type="GO" id="GO:0016747">
    <property type="term" value="F:acyltransferase activity, transferring groups other than amino-acyl groups"/>
    <property type="evidence" value="ECO:0007669"/>
    <property type="project" value="InterPro"/>
</dbReference>
<name>A0A1W1UPC8_9BACT</name>
<dbReference type="InterPro" id="IPR016181">
    <property type="entry name" value="Acyl_CoA_acyltransferase"/>
</dbReference>
<feature type="domain" description="N-acetyltransferase" evidence="1">
    <location>
        <begin position="14"/>
        <end position="180"/>
    </location>
</feature>
<evidence type="ECO:0000313" key="3">
    <source>
        <dbReference type="Proteomes" id="UP000192266"/>
    </source>
</evidence>
<dbReference type="PROSITE" id="PS51186">
    <property type="entry name" value="GNAT"/>
    <property type="match status" value="1"/>
</dbReference>
<dbReference type="OrthoDB" id="9795199at2"/>